<dbReference type="SUPFAM" id="SSF48371">
    <property type="entry name" value="ARM repeat"/>
    <property type="match status" value="1"/>
</dbReference>
<feature type="compositionally biased region" description="Acidic residues" evidence="3">
    <location>
        <begin position="402"/>
        <end position="417"/>
    </location>
</feature>
<reference evidence="5 6" key="1">
    <citation type="submission" date="2020-04" db="EMBL/GenBank/DDBJ databases">
        <authorList>
            <person name="Alioto T."/>
            <person name="Alioto T."/>
            <person name="Gomez Garrido J."/>
        </authorList>
    </citation>
    <scope>NUCLEOTIDE SEQUENCE [LARGE SCALE GENOMIC DNA]</scope>
</reference>
<dbReference type="GO" id="GO:0003743">
    <property type="term" value="F:translation initiation factor activity"/>
    <property type="evidence" value="ECO:0007669"/>
    <property type="project" value="TreeGrafter"/>
</dbReference>
<dbReference type="CDD" id="cd11558">
    <property type="entry name" value="W2_eIF2B_epsilon"/>
    <property type="match status" value="1"/>
</dbReference>
<sequence length="574" mass="63577">MPPKDKEILKEKEVLQAVVVDDLLSTDFPFSGPKGLLRLANVRLLDYTLSCLSAAGVEQTLVYAAQGSEQLQEHVRASGWGEPGAMAVQVVACQGSLTFGDLMRELDARNAIQGDFFLLTADTVCTADLRPLLLRHRATCARDKNAVVTLAFAQAEPQHAARTEPKQLLLGTAASGRVLAHQRLDPDARNLDLPLDLILQGPGVELRYDLSDPCLAVCSLAVPPIFSDNFDFQTRDDFVRGLLLNEDILGHTMYAHILQDEYASRAHSLPSYLATSVDVIRRWTFPLTPDVSLSQVDRGYRLDVVFNICKQSDVSIGRSDVEDCVIGEGSVIGDNCRLRLCVIGKNCVIHDDVDLCGAVLWDQCVVKKGFKKSHFLAPERTVLSKNNDKSISVKVEERMDSVDSDTDSSEDEGEAADEVDEYENFFNEVQDSLERGFGEKVNTDDLVVEINSSRFANDIPANEVSLWVSKVVLGLPAALKKPPKDVLAYFRPILRKYVGKASADHLNCLLALEEVTAEGPAEAAKMLTLLYQMDVLEEDTIVEWFEESAGQQLRQQANMRKFIEWLQTAEEESD</sequence>
<evidence type="ECO:0000256" key="1">
    <source>
        <dbReference type="ARBA" id="ARBA00044144"/>
    </source>
</evidence>
<proteinExistence type="predicted"/>
<dbReference type="GO" id="GO:0031369">
    <property type="term" value="F:translation initiation factor binding"/>
    <property type="evidence" value="ECO:0007669"/>
    <property type="project" value="InterPro"/>
</dbReference>
<evidence type="ECO:0000259" key="4">
    <source>
        <dbReference type="PROSITE" id="PS51363"/>
    </source>
</evidence>
<dbReference type="InterPro" id="IPR051956">
    <property type="entry name" value="eIF2B_epsilon"/>
</dbReference>
<dbReference type="Pfam" id="PF02020">
    <property type="entry name" value="W2"/>
    <property type="match status" value="1"/>
</dbReference>
<comment type="caution">
    <text evidence="5">The sequence shown here is derived from an EMBL/GenBank/DDBJ whole genome shotgun (WGS) entry which is preliminary data.</text>
</comment>
<dbReference type="AlphaFoldDB" id="A0A8S1DUX1"/>
<dbReference type="PANTHER" id="PTHR45887:SF1">
    <property type="entry name" value="TRANSLATION INITIATION FACTOR EIF-2B SUBUNIT EPSILON"/>
    <property type="match status" value="1"/>
</dbReference>
<evidence type="ECO:0000313" key="6">
    <source>
        <dbReference type="Proteomes" id="UP000494165"/>
    </source>
</evidence>
<dbReference type="PROSITE" id="PS51363">
    <property type="entry name" value="W2"/>
    <property type="match status" value="1"/>
</dbReference>
<dbReference type="SUPFAM" id="SSF53448">
    <property type="entry name" value="Nucleotide-diphospho-sugar transferases"/>
    <property type="match status" value="1"/>
</dbReference>
<keyword evidence="6" id="KW-1185">Reference proteome</keyword>
<name>A0A8S1DUX1_9INSE</name>
<dbReference type="OrthoDB" id="424572at2759"/>
<dbReference type="Gene3D" id="3.90.550.10">
    <property type="entry name" value="Spore Coat Polysaccharide Biosynthesis Protein SpsA, Chain A"/>
    <property type="match status" value="1"/>
</dbReference>
<dbReference type="Gene3D" id="1.25.40.180">
    <property type="match status" value="1"/>
</dbReference>
<gene>
    <name evidence="5" type="ORF">CLODIP_2_CD02767</name>
</gene>
<evidence type="ECO:0000256" key="2">
    <source>
        <dbReference type="ARBA" id="ARBA00044345"/>
    </source>
</evidence>
<feature type="domain" description="W2" evidence="4">
    <location>
        <begin position="419"/>
        <end position="574"/>
    </location>
</feature>
<dbReference type="InterPro" id="IPR003307">
    <property type="entry name" value="W2_domain"/>
</dbReference>
<evidence type="ECO:0000313" key="5">
    <source>
        <dbReference type="EMBL" id="CAB3384078.1"/>
    </source>
</evidence>
<feature type="region of interest" description="Disordered" evidence="3">
    <location>
        <begin position="394"/>
        <end position="417"/>
    </location>
</feature>
<evidence type="ECO:0000256" key="3">
    <source>
        <dbReference type="SAM" id="MobiDB-lite"/>
    </source>
</evidence>
<dbReference type="InterPro" id="IPR016024">
    <property type="entry name" value="ARM-type_fold"/>
</dbReference>
<dbReference type="InterPro" id="IPR044123">
    <property type="entry name" value="W2_eIF2B_epsilon"/>
</dbReference>
<dbReference type="GO" id="GO:0005085">
    <property type="term" value="F:guanyl-nucleotide exchange factor activity"/>
    <property type="evidence" value="ECO:0007669"/>
    <property type="project" value="InterPro"/>
</dbReference>
<organism evidence="5 6">
    <name type="scientific">Cloeon dipterum</name>
    <dbReference type="NCBI Taxonomy" id="197152"/>
    <lineage>
        <taxon>Eukaryota</taxon>
        <taxon>Metazoa</taxon>
        <taxon>Ecdysozoa</taxon>
        <taxon>Arthropoda</taxon>
        <taxon>Hexapoda</taxon>
        <taxon>Insecta</taxon>
        <taxon>Pterygota</taxon>
        <taxon>Palaeoptera</taxon>
        <taxon>Ephemeroptera</taxon>
        <taxon>Pisciforma</taxon>
        <taxon>Baetidae</taxon>
        <taxon>Cloeon</taxon>
    </lineage>
</organism>
<accession>A0A8S1DUX1</accession>
<dbReference type="Proteomes" id="UP000494165">
    <property type="component" value="Unassembled WGS sequence"/>
</dbReference>
<dbReference type="PANTHER" id="PTHR45887">
    <property type="entry name" value="TRANSLATION INITIATION FACTOR EIF-2B SUBUNIT EPSILON"/>
    <property type="match status" value="1"/>
</dbReference>
<dbReference type="SMART" id="SM00515">
    <property type="entry name" value="eIF5C"/>
    <property type="match status" value="1"/>
</dbReference>
<protein>
    <recommendedName>
        <fullName evidence="1">Translation initiation factor eIF2B subunit epsilon</fullName>
    </recommendedName>
    <alternativeName>
        <fullName evidence="2">eIF2B GDP-GTP exchange factor subunit epsilon</fullName>
    </alternativeName>
</protein>
<dbReference type="Gene3D" id="2.160.10.10">
    <property type="entry name" value="Hexapeptide repeat proteins"/>
    <property type="match status" value="1"/>
</dbReference>
<dbReference type="GO" id="GO:0005851">
    <property type="term" value="C:eukaryotic translation initiation factor 2B complex"/>
    <property type="evidence" value="ECO:0007669"/>
    <property type="project" value="TreeGrafter"/>
</dbReference>
<dbReference type="InterPro" id="IPR029044">
    <property type="entry name" value="Nucleotide-diphossugar_trans"/>
</dbReference>
<dbReference type="EMBL" id="CADEPI010000335">
    <property type="protein sequence ID" value="CAB3384078.1"/>
    <property type="molecule type" value="Genomic_DNA"/>
</dbReference>